<protein>
    <submittedName>
        <fullName evidence="4">Uncharacterized protein</fullName>
    </submittedName>
</protein>
<name>A0A977KZM9_9CYAN</name>
<keyword evidence="1 3" id="KW-0853">WD repeat</keyword>
<gene>
    <name evidence="4" type="ORF">KA717_08925</name>
</gene>
<keyword evidence="2" id="KW-0677">Repeat</keyword>
<dbReference type="SUPFAM" id="SSF50978">
    <property type="entry name" value="WD40 repeat-like"/>
    <property type="match status" value="1"/>
</dbReference>
<dbReference type="InterPro" id="IPR036322">
    <property type="entry name" value="WD40_repeat_dom_sf"/>
</dbReference>
<feature type="repeat" description="WD" evidence="3">
    <location>
        <begin position="15"/>
        <end position="56"/>
    </location>
</feature>
<dbReference type="PANTHER" id="PTHR19848:SF8">
    <property type="entry name" value="F-BOX AND WD REPEAT DOMAIN CONTAINING 7"/>
    <property type="match status" value="1"/>
</dbReference>
<evidence type="ECO:0000256" key="3">
    <source>
        <dbReference type="PROSITE-ProRule" id="PRU00221"/>
    </source>
</evidence>
<proteinExistence type="predicted"/>
<dbReference type="EMBL" id="CP073041">
    <property type="protein sequence ID" value="UXE62808.1"/>
    <property type="molecule type" value="Genomic_DNA"/>
</dbReference>
<dbReference type="PROSITE" id="PS50082">
    <property type="entry name" value="WD_REPEATS_2"/>
    <property type="match status" value="2"/>
</dbReference>
<dbReference type="InterPro" id="IPR015943">
    <property type="entry name" value="WD40/YVTN_repeat-like_dom_sf"/>
</dbReference>
<feature type="repeat" description="WD" evidence="3">
    <location>
        <begin position="57"/>
        <end position="88"/>
    </location>
</feature>
<dbReference type="KEGG" id="wna:KA717_08925"/>
<dbReference type="InterPro" id="IPR001680">
    <property type="entry name" value="WD40_rpt"/>
</dbReference>
<dbReference type="SMART" id="SM00320">
    <property type="entry name" value="WD40"/>
    <property type="match status" value="2"/>
</dbReference>
<dbReference type="Gene3D" id="2.130.10.10">
    <property type="entry name" value="YVTN repeat-like/Quinoprotein amine dehydrogenase"/>
    <property type="match status" value="1"/>
</dbReference>
<evidence type="ECO:0000313" key="4">
    <source>
        <dbReference type="EMBL" id="UXE62808.1"/>
    </source>
</evidence>
<reference evidence="4" key="1">
    <citation type="submission" date="2021-04" db="EMBL/GenBank/DDBJ databases">
        <title>Genome sequence of Woronichinia naegeliana from Washington state freshwater lake bloom.</title>
        <authorList>
            <person name="Dreher T.W."/>
        </authorList>
    </citation>
    <scope>NUCLEOTIDE SEQUENCE</scope>
    <source>
        <strain evidence="4">WA131</strain>
    </source>
</reference>
<evidence type="ECO:0000256" key="1">
    <source>
        <dbReference type="ARBA" id="ARBA00022574"/>
    </source>
</evidence>
<organism evidence="4">
    <name type="scientific">Woronichinia naegeliana WA131</name>
    <dbReference type="NCBI Taxonomy" id="2824559"/>
    <lineage>
        <taxon>Bacteria</taxon>
        <taxon>Bacillati</taxon>
        <taxon>Cyanobacteriota</taxon>
        <taxon>Cyanophyceae</taxon>
        <taxon>Synechococcales</taxon>
        <taxon>Coelosphaeriaceae</taxon>
        <taxon>Woronichinia</taxon>
    </lineage>
</organism>
<dbReference type="Pfam" id="PF00400">
    <property type="entry name" value="WD40"/>
    <property type="match status" value="2"/>
</dbReference>
<dbReference type="Proteomes" id="UP001065613">
    <property type="component" value="Chromosome"/>
</dbReference>
<accession>A0A977KZM9</accession>
<dbReference type="AlphaFoldDB" id="A0A977KZM9"/>
<dbReference type="PROSITE" id="PS50294">
    <property type="entry name" value="WD_REPEATS_REGION"/>
    <property type="match status" value="2"/>
</dbReference>
<evidence type="ECO:0000256" key="2">
    <source>
        <dbReference type="ARBA" id="ARBA00022737"/>
    </source>
</evidence>
<dbReference type="PANTHER" id="PTHR19848">
    <property type="entry name" value="WD40 REPEAT PROTEIN"/>
    <property type="match status" value="1"/>
</dbReference>
<sequence>MGYQIRSLEFRCVCHGGHSKEITGIAITPDNQTVVTASWDETVRRWDRNTGTCFQILRGHSGRIWSMAMTTDGQKIVTGSQDKLIKIWGSVEGSGF</sequence>